<sequence>KIWKTDLDWLVPHQDRLVILNFLTGGLVNASFTTTTQAPYLHPAAQIREYLDAEDSWWPMTPEFLITYWPSPVFWHTNKVFAFVFSLQLFANNIQ</sequence>
<feature type="non-terminal residue" evidence="1">
    <location>
        <position position="95"/>
    </location>
</feature>
<organism evidence="1 2">
    <name type="scientific">Caligus rogercresseyi</name>
    <name type="common">Sea louse</name>
    <dbReference type="NCBI Taxonomy" id="217165"/>
    <lineage>
        <taxon>Eukaryota</taxon>
        <taxon>Metazoa</taxon>
        <taxon>Ecdysozoa</taxon>
        <taxon>Arthropoda</taxon>
        <taxon>Crustacea</taxon>
        <taxon>Multicrustacea</taxon>
        <taxon>Hexanauplia</taxon>
        <taxon>Copepoda</taxon>
        <taxon>Siphonostomatoida</taxon>
        <taxon>Caligidae</taxon>
        <taxon>Caligus</taxon>
    </lineage>
</organism>
<proteinExistence type="predicted"/>
<evidence type="ECO:0000313" key="1">
    <source>
        <dbReference type="EMBL" id="QQP49947.1"/>
    </source>
</evidence>
<name>A0A7T8K7M0_CALRO</name>
<keyword evidence="2" id="KW-1185">Reference proteome</keyword>
<dbReference type="OrthoDB" id="10033661at2759"/>
<gene>
    <name evidence="1" type="ORF">FKW44_010782</name>
</gene>
<dbReference type="PANTHER" id="PTHR21579:SF20">
    <property type="entry name" value="PROTEIN TINCAR"/>
    <property type="match status" value="1"/>
</dbReference>
<protein>
    <submittedName>
        <fullName evidence="1">Uncharacterized protein</fullName>
    </submittedName>
</protein>
<dbReference type="EMBL" id="CP045896">
    <property type="protein sequence ID" value="QQP49947.1"/>
    <property type="molecule type" value="Genomic_DNA"/>
</dbReference>
<feature type="non-terminal residue" evidence="1">
    <location>
        <position position="1"/>
    </location>
</feature>
<dbReference type="Proteomes" id="UP000595437">
    <property type="component" value="Chromosome 7"/>
</dbReference>
<dbReference type="PANTHER" id="PTHR21579">
    <property type="entry name" value="PROTEIN TINCAR"/>
    <property type="match status" value="1"/>
</dbReference>
<accession>A0A7T8K7M0</accession>
<reference evidence="2" key="1">
    <citation type="submission" date="2021-01" db="EMBL/GenBank/DDBJ databases">
        <title>Caligus Genome Assembly.</title>
        <authorList>
            <person name="Gallardo-Escarate C."/>
        </authorList>
    </citation>
    <scope>NUCLEOTIDE SEQUENCE [LARGE SCALE GENOMIC DNA]</scope>
</reference>
<dbReference type="AlphaFoldDB" id="A0A7T8K7M0"/>
<evidence type="ECO:0000313" key="2">
    <source>
        <dbReference type="Proteomes" id="UP000595437"/>
    </source>
</evidence>
<dbReference type="InterPro" id="IPR053291">
    <property type="entry name" value="Ommatidial_diff-associated"/>
</dbReference>